<protein>
    <submittedName>
        <fullName evidence="3">Opacity protein-like surface antigen</fullName>
    </submittedName>
</protein>
<evidence type="ECO:0000313" key="4">
    <source>
        <dbReference type="Proteomes" id="UP000540989"/>
    </source>
</evidence>
<dbReference type="RefSeq" id="WP_184224226.1">
    <property type="nucleotide sequence ID" value="NZ_JACHIP010000039.1"/>
</dbReference>
<reference evidence="3 4" key="1">
    <citation type="submission" date="2020-08" db="EMBL/GenBank/DDBJ databases">
        <title>Genomic Encyclopedia of Type Strains, Phase IV (KMG-V): Genome sequencing to study the core and pangenomes of soil and plant-associated prokaryotes.</title>
        <authorList>
            <person name="Whitman W."/>
        </authorList>
    </citation>
    <scope>NUCLEOTIDE SEQUENCE [LARGE SCALE GENOMIC DNA]</scope>
    <source>
        <strain evidence="3 4">M8UP14</strain>
    </source>
</reference>
<keyword evidence="1" id="KW-0732">Signal</keyword>
<keyword evidence="4" id="KW-1185">Reference proteome</keyword>
<dbReference type="AlphaFoldDB" id="A0A7W8E760"/>
<dbReference type="Gene3D" id="2.40.160.20">
    <property type="match status" value="1"/>
</dbReference>
<accession>A0A7W8E760</accession>
<feature type="domain" description="Outer membrane protein beta-barrel" evidence="2">
    <location>
        <begin position="8"/>
        <end position="172"/>
    </location>
</feature>
<dbReference type="InterPro" id="IPR011250">
    <property type="entry name" value="OMP/PagP_B-barrel"/>
</dbReference>
<dbReference type="Proteomes" id="UP000540989">
    <property type="component" value="Unassembled WGS sequence"/>
</dbReference>
<sequence>MVLASVARAQTDVSASVYGAFSGTSDGNGVMQSPANAAGGLIEVRHISNPLVGFEGTYAFNRANQSYAERTPGICGLPCGVGSTLSTHVPANAHEVTADWIVSFKFLNVRPFVLAGGGVLLNVPSAGESTGGTTTAQTQTQTKGVLVYGGGVDYGLLPHLGLRFQYRGNVYKAPQLTTAFSSSGQFVHTAEPMIGAYFRF</sequence>
<dbReference type="EMBL" id="JACHIP010000039">
    <property type="protein sequence ID" value="MBB5061366.1"/>
    <property type="molecule type" value="Genomic_DNA"/>
</dbReference>
<dbReference type="Pfam" id="PF13505">
    <property type="entry name" value="OMP_b-brl"/>
    <property type="match status" value="1"/>
</dbReference>
<dbReference type="InterPro" id="IPR027385">
    <property type="entry name" value="Beta-barrel_OMP"/>
</dbReference>
<proteinExistence type="predicted"/>
<dbReference type="SUPFAM" id="SSF56925">
    <property type="entry name" value="OMPA-like"/>
    <property type="match status" value="1"/>
</dbReference>
<name>A0A7W8E760_9BACT</name>
<organism evidence="3 4">
    <name type="scientific">Granulicella aggregans</name>
    <dbReference type="NCBI Taxonomy" id="474949"/>
    <lineage>
        <taxon>Bacteria</taxon>
        <taxon>Pseudomonadati</taxon>
        <taxon>Acidobacteriota</taxon>
        <taxon>Terriglobia</taxon>
        <taxon>Terriglobales</taxon>
        <taxon>Acidobacteriaceae</taxon>
        <taxon>Granulicella</taxon>
    </lineage>
</organism>
<evidence type="ECO:0000256" key="1">
    <source>
        <dbReference type="ARBA" id="ARBA00022729"/>
    </source>
</evidence>
<gene>
    <name evidence="3" type="ORF">HDF16_006102</name>
</gene>
<evidence type="ECO:0000313" key="3">
    <source>
        <dbReference type="EMBL" id="MBB5061366.1"/>
    </source>
</evidence>
<comment type="caution">
    <text evidence="3">The sequence shown here is derived from an EMBL/GenBank/DDBJ whole genome shotgun (WGS) entry which is preliminary data.</text>
</comment>
<evidence type="ECO:0000259" key="2">
    <source>
        <dbReference type="Pfam" id="PF13505"/>
    </source>
</evidence>